<dbReference type="PROSITE" id="PS00028">
    <property type="entry name" value="ZINC_FINGER_C2H2_1"/>
    <property type="match status" value="2"/>
</dbReference>
<dbReference type="Pfam" id="PF12171">
    <property type="entry name" value="zf-C2H2_jaz"/>
    <property type="match status" value="1"/>
</dbReference>
<organism evidence="7 8">
    <name type="scientific">Oopsacas minuta</name>
    <dbReference type="NCBI Taxonomy" id="111878"/>
    <lineage>
        <taxon>Eukaryota</taxon>
        <taxon>Metazoa</taxon>
        <taxon>Porifera</taxon>
        <taxon>Hexactinellida</taxon>
        <taxon>Hexasterophora</taxon>
        <taxon>Lyssacinosida</taxon>
        <taxon>Leucopsacidae</taxon>
        <taxon>Oopsacas</taxon>
    </lineage>
</organism>
<gene>
    <name evidence="7" type="ORF">LOD99_917</name>
</gene>
<dbReference type="InterPro" id="IPR022755">
    <property type="entry name" value="Znf_C2H2_jaz"/>
</dbReference>
<dbReference type="GO" id="GO:0008270">
    <property type="term" value="F:zinc ion binding"/>
    <property type="evidence" value="ECO:0007669"/>
    <property type="project" value="UniProtKB-KW"/>
</dbReference>
<dbReference type="PANTHER" id="PTHR44029">
    <property type="entry name" value="DNAJ HOMOLOG SUBFAMILY C MEMBER 21"/>
    <property type="match status" value="1"/>
</dbReference>
<sequence>MPYNSYFNNPNRMAATGNKRCYYDILCVERNASEDDIRKSYRKLALKLHPDKNHNSEESTKNFSELQAAFEVLIDKQERAWYDKHRKAILSTDSDYKNYKDNSIDLLPYFTASCYTGLGDEATEFFSVYRNLFDKISQEDTPFREDPDIVPPTFGDSTSDYDTIVYSFYAYWMSYSTPMSYVWKEKYDIREAPTRRVARAAEMDNVKLREQAKKERNERVRTLTMFVRKRDSRVKAYEEILNEKRREREAKVKEHRIEQKRNLSRMYEASSHTLENGVIEISSESSSESDLEAREENYCPACEKNFHSHKTFLNHQKSTRHKENVALLRTLLEDLDPIDGLEELDINSEYEVQKSSSKKSKKKKKKNKNNIIESPPDLSDPDNDTNQLAENNDDDDDCIMSSFGTTDIPPSEEGVKGWSYFDDKPHLMKKSKKGKKKAHPTQTLVKMNGPVSKINPLVCRICQQQYPTRNQLFRHIEVTGHAVAKV</sequence>
<dbReference type="Gene3D" id="3.30.160.60">
    <property type="entry name" value="Classic Zinc Finger"/>
    <property type="match status" value="1"/>
</dbReference>
<feature type="region of interest" description="Disordered" evidence="5">
    <location>
        <begin position="350"/>
        <end position="406"/>
    </location>
</feature>
<feature type="coiled-coil region" evidence="4">
    <location>
        <begin position="198"/>
        <end position="254"/>
    </location>
</feature>
<name>A0AAV7K2N2_9METZ</name>
<dbReference type="Pfam" id="PF00226">
    <property type="entry name" value="DnaJ"/>
    <property type="match status" value="1"/>
</dbReference>
<dbReference type="EMBL" id="JAKMXF010000222">
    <property type="protein sequence ID" value="KAI6654521.1"/>
    <property type="molecule type" value="Genomic_DNA"/>
</dbReference>
<evidence type="ECO:0000259" key="6">
    <source>
        <dbReference type="PROSITE" id="PS50076"/>
    </source>
</evidence>
<protein>
    <submittedName>
        <fullName evidence="7">DnaJ-like protein subfamily C member 21-like</fullName>
    </submittedName>
</protein>
<dbReference type="InterPro" id="IPR036236">
    <property type="entry name" value="Znf_C2H2_sf"/>
</dbReference>
<dbReference type="Proteomes" id="UP001165289">
    <property type="component" value="Unassembled WGS sequence"/>
</dbReference>
<dbReference type="SMART" id="SM00271">
    <property type="entry name" value="DnaJ"/>
    <property type="match status" value="1"/>
</dbReference>
<dbReference type="PROSITE" id="PS00636">
    <property type="entry name" value="DNAJ_1"/>
    <property type="match status" value="1"/>
</dbReference>
<dbReference type="InterPro" id="IPR013087">
    <property type="entry name" value="Znf_C2H2_type"/>
</dbReference>
<proteinExistence type="predicted"/>
<evidence type="ECO:0000313" key="7">
    <source>
        <dbReference type="EMBL" id="KAI6654521.1"/>
    </source>
</evidence>
<dbReference type="InterPro" id="IPR018253">
    <property type="entry name" value="DnaJ_domain_CS"/>
</dbReference>
<dbReference type="InterPro" id="IPR054076">
    <property type="entry name" value="ZUO1-like_ZHD"/>
</dbReference>
<evidence type="ECO:0000256" key="3">
    <source>
        <dbReference type="ARBA" id="ARBA00022833"/>
    </source>
</evidence>
<evidence type="ECO:0000256" key="1">
    <source>
        <dbReference type="ARBA" id="ARBA00022723"/>
    </source>
</evidence>
<dbReference type="PRINTS" id="PR00625">
    <property type="entry name" value="JDOMAIN"/>
</dbReference>
<dbReference type="SUPFAM" id="SSF57667">
    <property type="entry name" value="beta-beta-alpha zinc fingers"/>
    <property type="match status" value="1"/>
</dbReference>
<evidence type="ECO:0000256" key="5">
    <source>
        <dbReference type="SAM" id="MobiDB-lite"/>
    </source>
</evidence>
<dbReference type="Gene3D" id="1.10.287.110">
    <property type="entry name" value="DnaJ domain"/>
    <property type="match status" value="1"/>
</dbReference>
<dbReference type="SMART" id="SM00355">
    <property type="entry name" value="ZnF_C2H2"/>
    <property type="match status" value="2"/>
</dbReference>
<dbReference type="PROSITE" id="PS50076">
    <property type="entry name" value="DNAJ_2"/>
    <property type="match status" value="1"/>
</dbReference>
<dbReference type="PANTHER" id="PTHR44029:SF1">
    <property type="entry name" value="DNAJ HOMOLOG SUBFAMILY C MEMBER 21"/>
    <property type="match status" value="1"/>
</dbReference>
<reference evidence="7 8" key="1">
    <citation type="journal article" date="2023" name="BMC Biol.">
        <title>The compact genome of the sponge Oopsacas minuta (Hexactinellida) is lacking key metazoan core genes.</title>
        <authorList>
            <person name="Santini S."/>
            <person name="Schenkelaars Q."/>
            <person name="Jourda C."/>
            <person name="Duchesne M."/>
            <person name="Belahbib H."/>
            <person name="Rocher C."/>
            <person name="Selva M."/>
            <person name="Riesgo A."/>
            <person name="Vervoort M."/>
            <person name="Leys S.P."/>
            <person name="Kodjabachian L."/>
            <person name="Le Bivic A."/>
            <person name="Borchiellini C."/>
            <person name="Claverie J.M."/>
            <person name="Renard E."/>
        </authorList>
    </citation>
    <scope>NUCLEOTIDE SEQUENCE [LARGE SCALE GENOMIC DNA]</scope>
    <source>
        <strain evidence="7">SPO-2</strain>
    </source>
</reference>
<dbReference type="Pfam" id="PF21884">
    <property type="entry name" value="ZUO1-like_ZHD"/>
    <property type="match status" value="1"/>
</dbReference>
<dbReference type="InterPro" id="IPR051964">
    <property type="entry name" value="Chaperone_stress_response"/>
</dbReference>
<keyword evidence="1" id="KW-0479">Metal-binding</keyword>
<accession>A0AAV7K2N2</accession>
<dbReference type="InterPro" id="IPR001623">
    <property type="entry name" value="DnaJ_domain"/>
</dbReference>
<dbReference type="AlphaFoldDB" id="A0AAV7K2N2"/>
<keyword evidence="2" id="KW-0863">Zinc-finger</keyword>
<evidence type="ECO:0000313" key="8">
    <source>
        <dbReference type="Proteomes" id="UP001165289"/>
    </source>
</evidence>
<keyword evidence="8" id="KW-1185">Reference proteome</keyword>
<feature type="domain" description="J" evidence="6">
    <location>
        <begin position="21"/>
        <end position="86"/>
    </location>
</feature>
<dbReference type="SUPFAM" id="SSF46565">
    <property type="entry name" value="Chaperone J-domain"/>
    <property type="match status" value="1"/>
</dbReference>
<evidence type="ECO:0000256" key="2">
    <source>
        <dbReference type="ARBA" id="ARBA00022771"/>
    </source>
</evidence>
<evidence type="ECO:0000256" key="4">
    <source>
        <dbReference type="SAM" id="Coils"/>
    </source>
</evidence>
<dbReference type="InterPro" id="IPR036869">
    <property type="entry name" value="J_dom_sf"/>
</dbReference>
<comment type="caution">
    <text evidence="7">The sequence shown here is derived from an EMBL/GenBank/DDBJ whole genome shotgun (WGS) entry which is preliminary data.</text>
</comment>
<dbReference type="GO" id="GO:0005737">
    <property type="term" value="C:cytoplasm"/>
    <property type="evidence" value="ECO:0007669"/>
    <property type="project" value="TreeGrafter"/>
</dbReference>
<dbReference type="CDD" id="cd06257">
    <property type="entry name" value="DnaJ"/>
    <property type="match status" value="1"/>
</dbReference>
<keyword evidence="4" id="KW-0175">Coiled coil</keyword>
<feature type="compositionally biased region" description="Basic residues" evidence="5">
    <location>
        <begin position="356"/>
        <end position="368"/>
    </location>
</feature>
<keyword evidence="3" id="KW-0862">Zinc</keyword>